<dbReference type="InterPro" id="IPR000873">
    <property type="entry name" value="AMP-dep_synth/lig_dom"/>
</dbReference>
<dbReference type="GO" id="GO:0004467">
    <property type="term" value="F:long-chain fatty acid-CoA ligase activity"/>
    <property type="evidence" value="ECO:0007669"/>
    <property type="project" value="UniProtKB-EC"/>
</dbReference>
<organism evidence="8 9">
    <name type="scientific">Corynebacterium durum F0235</name>
    <dbReference type="NCBI Taxonomy" id="1035195"/>
    <lineage>
        <taxon>Bacteria</taxon>
        <taxon>Bacillati</taxon>
        <taxon>Actinomycetota</taxon>
        <taxon>Actinomycetes</taxon>
        <taxon>Mycobacteriales</taxon>
        <taxon>Corynebacteriaceae</taxon>
        <taxon>Corynebacterium</taxon>
    </lineage>
</organism>
<comment type="catalytic activity">
    <reaction evidence="5">
        <text>a long-chain fatty acid + ATP + CoA = a long-chain fatty acyl-CoA + AMP + diphosphate</text>
        <dbReference type="Rhea" id="RHEA:15421"/>
        <dbReference type="ChEBI" id="CHEBI:30616"/>
        <dbReference type="ChEBI" id="CHEBI:33019"/>
        <dbReference type="ChEBI" id="CHEBI:57287"/>
        <dbReference type="ChEBI" id="CHEBI:57560"/>
        <dbReference type="ChEBI" id="CHEBI:83139"/>
        <dbReference type="ChEBI" id="CHEBI:456215"/>
        <dbReference type="EC" id="6.2.1.3"/>
    </reaction>
    <physiologicalReaction direction="left-to-right" evidence="5">
        <dbReference type="Rhea" id="RHEA:15422"/>
    </physiologicalReaction>
</comment>
<evidence type="ECO:0000256" key="2">
    <source>
        <dbReference type="ARBA" id="ARBA00022598"/>
    </source>
</evidence>
<dbReference type="HOGENOM" id="CLU_000022_45_5_11"/>
<dbReference type="SUPFAM" id="SSF56801">
    <property type="entry name" value="Acetyl-CoA synthetase-like"/>
    <property type="match status" value="1"/>
</dbReference>
<dbReference type="GO" id="GO:0016020">
    <property type="term" value="C:membrane"/>
    <property type="evidence" value="ECO:0007669"/>
    <property type="project" value="TreeGrafter"/>
</dbReference>
<accession>L1MEK1</accession>
<dbReference type="PATRIC" id="fig|1035195.3.peg.1669"/>
<evidence type="ECO:0000256" key="5">
    <source>
        <dbReference type="ARBA" id="ARBA00024484"/>
    </source>
</evidence>
<dbReference type="InterPro" id="IPR045851">
    <property type="entry name" value="AMP-bd_C_sf"/>
</dbReference>
<keyword evidence="3" id="KW-0276">Fatty acid metabolism</keyword>
<gene>
    <name evidence="8" type="ORF">HMPREF9997_01845</name>
</gene>
<evidence type="ECO:0000256" key="3">
    <source>
        <dbReference type="ARBA" id="ARBA00022832"/>
    </source>
</evidence>
<evidence type="ECO:0000259" key="7">
    <source>
        <dbReference type="Pfam" id="PF00501"/>
    </source>
</evidence>
<dbReference type="Pfam" id="PF23562">
    <property type="entry name" value="AMP-binding_C_3"/>
    <property type="match status" value="1"/>
</dbReference>
<evidence type="ECO:0000256" key="4">
    <source>
        <dbReference type="ARBA" id="ARBA00023098"/>
    </source>
</evidence>
<dbReference type="Gene3D" id="3.30.300.30">
    <property type="match status" value="1"/>
</dbReference>
<evidence type="ECO:0000256" key="6">
    <source>
        <dbReference type="ARBA" id="ARBA00032875"/>
    </source>
</evidence>
<evidence type="ECO:0000313" key="8">
    <source>
        <dbReference type="EMBL" id="EKX89374.1"/>
    </source>
</evidence>
<dbReference type="CDD" id="cd05907">
    <property type="entry name" value="VL_LC_FACS_like"/>
    <property type="match status" value="1"/>
</dbReference>
<dbReference type="Pfam" id="PF00501">
    <property type="entry name" value="AMP-binding"/>
    <property type="match status" value="1"/>
</dbReference>
<dbReference type="PANTHER" id="PTHR43272:SF32">
    <property type="entry name" value="AMP-DEPENDENT SYNTHETASE_LIGASE DOMAIN-CONTAINING PROTEIN"/>
    <property type="match status" value="1"/>
</dbReference>
<dbReference type="PANTHER" id="PTHR43272">
    <property type="entry name" value="LONG-CHAIN-FATTY-ACID--COA LIGASE"/>
    <property type="match status" value="1"/>
</dbReference>
<dbReference type="eggNOG" id="COG1022">
    <property type="taxonomic scope" value="Bacteria"/>
</dbReference>
<evidence type="ECO:0000313" key="9">
    <source>
        <dbReference type="Proteomes" id="UP000010445"/>
    </source>
</evidence>
<dbReference type="Proteomes" id="UP000010445">
    <property type="component" value="Unassembled WGS sequence"/>
</dbReference>
<feature type="domain" description="AMP-dependent synthetase/ligase" evidence="7">
    <location>
        <begin position="69"/>
        <end position="464"/>
    </location>
</feature>
<proteinExistence type="inferred from homology"/>
<dbReference type="STRING" id="1035195.HMPREF9997_01845"/>
<reference evidence="8 9" key="1">
    <citation type="submission" date="2012-05" db="EMBL/GenBank/DDBJ databases">
        <authorList>
            <person name="Weinstock G."/>
            <person name="Sodergren E."/>
            <person name="Lobos E.A."/>
            <person name="Fulton L."/>
            <person name="Fulton R."/>
            <person name="Courtney L."/>
            <person name="Fronick C."/>
            <person name="O'Laughlin M."/>
            <person name="Godfrey J."/>
            <person name="Wilson R.M."/>
            <person name="Miner T."/>
            <person name="Farmer C."/>
            <person name="Delehaunty K."/>
            <person name="Cordes M."/>
            <person name="Minx P."/>
            <person name="Tomlinson C."/>
            <person name="Chen J."/>
            <person name="Wollam A."/>
            <person name="Pepin K.H."/>
            <person name="Bhonagiri V."/>
            <person name="Zhang X."/>
            <person name="Suruliraj S."/>
            <person name="Warren W."/>
            <person name="Mitreva M."/>
            <person name="Mardis E.R."/>
            <person name="Wilson R.K."/>
        </authorList>
    </citation>
    <scope>NUCLEOTIDE SEQUENCE [LARGE SCALE GENOMIC DNA]</scope>
    <source>
        <strain evidence="8 9">F0235</strain>
    </source>
</reference>
<keyword evidence="4" id="KW-0443">Lipid metabolism</keyword>
<keyword evidence="2" id="KW-0436">Ligase</keyword>
<comment type="caution">
    <text evidence="8">The sequence shown here is derived from an EMBL/GenBank/DDBJ whole genome shotgun (WGS) entry which is preliminary data.</text>
</comment>
<protein>
    <recommendedName>
        <fullName evidence="6">Acyl-CoA synthetase</fullName>
    </recommendedName>
</protein>
<evidence type="ECO:0000256" key="1">
    <source>
        <dbReference type="ARBA" id="ARBA00006432"/>
    </source>
</evidence>
<dbReference type="AlphaFoldDB" id="L1MEK1"/>
<name>L1MEK1_9CORY</name>
<dbReference type="InterPro" id="IPR020845">
    <property type="entry name" value="AMP-binding_CS"/>
</dbReference>
<dbReference type="EMBL" id="AMEM01000024">
    <property type="protein sequence ID" value="EKX89374.1"/>
    <property type="molecule type" value="Genomic_DNA"/>
</dbReference>
<comment type="similarity">
    <text evidence="1">Belongs to the ATP-dependent AMP-binding enzyme family.</text>
</comment>
<sequence>MLLVRLHRSMTVCCVYEFDERNLMTSVHTGEYTTPAEYTIGPKESCVTALLATAAARPYGVLFTRPQNFEWVNVTAQEFVDEVFEVAKGLIANGVTQGDRVALLSETRYEWSLLDFAIWAAGAVTVPIYGSSSLSQVEWIIEDSGVVFAVTETPEHTDMVKRLELDTEGRPSLKGSSSKLRRVLEINASAIPTLKFEGRGISDDEVRARIDATDSSDLASLVYTSGTTGRPKGCRLTHHNWLAQVRALLTHPIGAIAVPGTRVLTFLPLAHVLSRAVSLAVAIGGATQSHWSDFSSLSVEFQRARPNMILGVPRVFEKVRNGAAANAQDNGPLRAAAFAQAERVAQDYSRALDTPEGPSRALRMKHAMFDKLVYSKIRAAMGASVKYCISGGSAMSPDLLHFFRGMGVTVYEGYGLTETTAAAAVNFDDNVIGSVGRPVGGMSARINDDGEILLRGETLFDGYWNNSEATAENIDQEGWFNTGDLGELLDSGHIVITGRKKDLIVTAGGKNVSPGPLEDRLRSHPLISQALVVGDGKPYVGVLIALDEAALKRWKLTHNIPESRTVSELAVNPTLRAEIQDAINDANSLVSHSESIKRFYILDRDLSEEENELTPTMKIKRNVVVRRFKKEIDQIYKR</sequence>
<dbReference type="Gene3D" id="3.40.50.12780">
    <property type="entry name" value="N-terminal domain of ligase-like"/>
    <property type="match status" value="1"/>
</dbReference>
<dbReference type="PROSITE" id="PS00455">
    <property type="entry name" value="AMP_BINDING"/>
    <property type="match status" value="1"/>
</dbReference>
<keyword evidence="9" id="KW-1185">Reference proteome</keyword>
<dbReference type="InterPro" id="IPR042099">
    <property type="entry name" value="ANL_N_sf"/>
</dbReference>